<evidence type="ECO:0000259" key="1">
    <source>
        <dbReference type="Pfam" id="PF13610"/>
    </source>
</evidence>
<evidence type="ECO:0000313" key="2">
    <source>
        <dbReference type="EMBL" id="SDP61454.1"/>
    </source>
</evidence>
<proteinExistence type="predicted"/>
<gene>
    <name evidence="2" type="ORF">SAMN04488512_1237</name>
</gene>
<accession>A0ABY0SYJ0</accession>
<dbReference type="PANTHER" id="PTHR35528:SF3">
    <property type="entry name" value="BLL1675 PROTEIN"/>
    <property type="match status" value="1"/>
</dbReference>
<dbReference type="PANTHER" id="PTHR35528">
    <property type="entry name" value="BLL1675 PROTEIN"/>
    <property type="match status" value="1"/>
</dbReference>
<dbReference type="InterPro" id="IPR052183">
    <property type="entry name" value="IS_Transposase"/>
</dbReference>
<sequence>MAERGAEIDHAMLNRWVVKYSPLIAGIAQARKRSTSVSWRMHETYIKVRGTWIYPHPAVNRNWQTLHFMLQEHRDTAAACRFFKRAAGTKGVPDRITIHQSGANLVGLHSLHFILNFTGVGQIIGIFQFKYLDNIDEQDRRFTMRITRPMLGLKAFHSAAATLDGIGKAHVIRGGQLAQKGIPPFKRFADLAA</sequence>
<protein>
    <submittedName>
        <fullName evidence="2">Transposase (Or an inactivated derivative)</fullName>
    </submittedName>
</protein>
<dbReference type="Proteomes" id="UP000198646">
    <property type="component" value="Unassembled WGS sequence"/>
</dbReference>
<feature type="domain" description="DDE" evidence="1">
    <location>
        <begin position="37"/>
        <end position="173"/>
    </location>
</feature>
<reference evidence="2 3" key="1">
    <citation type="submission" date="2016-10" db="EMBL/GenBank/DDBJ databases">
        <authorList>
            <person name="Varghese N."/>
            <person name="Submissions S."/>
        </authorList>
    </citation>
    <scope>NUCLEOTIDE SEQUENCE [LARGE SCALE GENOMIC DNA]</scope>
    <source>
        <strain evidence="2 3">DSM 17584</strain>
    </source>
</reference>
<dbReference type="EMBL" id="FNJD01000023">
    <property type="protein sequence ID" value="SDP61454.1"/>
    <property type="molecule type" value="Genomic_DNA"/>
</dbReference>
<organism evidence="2 3">
    <name type="scientific">Sulfitobacter litoralis</name>
    <dbReference type="NCBI Taxonomy" id="335975"/>
    <lineage>
        <taxon>Bacteria</taxon>
        <taxon>Pseudomonadati</taxon>
        <taxon>Pseudomonadota</taxon>
        <taxon>Alphaproteobacteria</taxon>
        <taxon>Rhodobacterales</taxon>
        <taxon>Roseobacteraceae</taxon>
        <taxon>Sulfitobacter</taxon>
    </lineage>
</organism>
<keyword evidence="3" id="KW-1185">Reference proteome</keyword>
<comment type="caution">
    <text evidence="2">The sequence shown here is derived from an EMBL/GenBank/DDBJ whole genome shotgun (WGS) entry which is preliminary data.</text>
</comment>
<dbReference type="Pfam" id="PF13610">
    <property type="entry name" value="DDE_Tnp_IS240"/>
    <property type="match status" value="1"/>
</dbReference>
<evidence type="ECO:0000313" key="3">
    <source>
        <dbReference type="Proteomes" id="UP000198646"/>
    </source>
</evidence>
<dbReference type="InterPro" id="IPR032874">
    <property type="entry name" value="DDE_dom"/>
</dbReference>
<name>A0ABY0SYJ0_9RHOB</name>